<protein>
    <submittedName>
        <fullName evidence="2">Metallo-beta-lactamase domain protein</fullName>
    </submittedName>
</protein>
<comment type="caution">
    <text evidence="2">The sequence shown here is derived from an EMBL/GenBank/DDBJ whole genome shotgun (WGS) entry which is preliminary data.</text>
</comment>
<reference evidence="2" key="2">
    <citation type="journal article" date="2023" name="IMA Fungus">
        <title>Comparative genomic study of the Penicillium genus elucidates a diverse pangenome and 15 lateral gene transfer events.</title>
        <authorList>
            <person name="Petersen C."/>
            <person name="Sorensen T."/>
            <person name="Nielsen M.R."/>
            <person name="Sondergaard T.E."/>
            <person name="Sorensen J.L."/>
            <person name="Fitzpatrick D.A."/>
            <person name="Frisvad J.C."/>
            <person name="Nielsen K.L."/>
        </authorList>
    </citation>
    <scope>NUCLEOTIDE SEQUENCE</scope>
    <source>
        <strain evidence="2">IBT 16125</strain>
    </source>
</reference>
<dbReference type="GeneID" id="81593983"/>
<dbReference type="Proteomes" id="UP001213681">
    <property type="component" value="Unassembled WGS sequence"/>
</dbReference>
<dbReference type="CDD" id="cd07739">
    <property type="entry name" value="metallo-hydrolase-like_MBL-fold"/>
    <property type="match status" value="1"/>
</dbReference>
<dbReference type="InterPro" id="IPR001279">
    <property type="entry name" value="Metallo-B-lactamas"/>
</dbReference>
<feature type="domain" description="Metallo-beta-lactamase" evidence="1">
    <location>
        <begin position="33"/>
        <end position="228"/>
    </location>
</feature>
<accession>A0AAD6CFU2</accession>
<dbReference type="PANTHER" id="PTHR42951">
    <property type="entry name" value="METALLO-BETA-LACTAMASE DOMAIN-CONTAINING"/>
    <property type="match status" value="1"/>
</dbReference>
<keyword evidence="3" id="KW-1185">Reference proteome</keyword>
<dbReference type="Gene3D" id="3.60.15.10">
    <property type="entry name" value="Ribonuclease Z/Hydroxyacylglutathione hydrolase-like"/>
    <property type="match status" value="1"/>
</dbReference>
<dbReference type="AlphaFoldDB" id="A0AAD6CFU2"/>
<dbReference type="RefSeq" id="XP_056771507.1">
    <property type="nucleotide sequence ID" value="XM_056903740.1"/>
</dbReference>
<gene>
    <name evidence="2" type="ORF">N7458_000346</name>
</gene>
<organism evidence="2 3">
    <name type="scientific">Penicillium daleae</name>
    <dbReference type="NCBI Taxonomy" id="63821"/>
    <lineage>
        <taxon>Eukaryota</taxon>
        <taxon>Fungi</taxon>
        <taxon>Dikarya</taxon>
        <taxon>Ascomycota</taxon>
        <taxon>Pezizomycotina</taxon>
        <taxon>Eurotiomycetes</taxon>
        <taxon>Eurotiomycetidae</taxon>
        <taxon>Eurotiales</taxon>
        <taxon>Aspergillaceae</taxon>
        <taxon>Penicillium</taxon>
    </lineage>
</organism>
<dbReference type="SUPFAM" id="SSF56281">
    <property type="entry name" value="Metallo-hydrolase/oxidoreductase"/>
    <property type="match status" value="1"/>
</dbReference>
<evidence type="ECO:0000313" key="2">
    <source>
        <dbReference type="EMBL" id="KAJ5464660.1"/>
    </source>
</evidence>
<evidence type="ECO:0000313" key="3">
    <source>
        <dbReference type="Proteomes" id="UP001213681"/>
    </source>
</evidence>
<dbReference type="InterPro" id="IPR036866">
    <property type="entry name" value="RibonucZ/Hydroxyglut_hydro"/>
</dbReference>
<sequence length="290" mass="31815">MASPLKVDVYIAPGIPFSSPEGLPSFVAPVWSPMAITLISGHKEAVLIDGLLTTAQADDLADWVKSSIPNKILTTIYITHGHGDHFFGLKRLLERFPNVKAVTTAKVIEHMQHELEPDNYQAIWASRFGKQIDIDGGILSRIESLGDHNNTILLEGHRLIAIDAGESDTWNTTYLHVPSLGLIIAGDCVYNDVHQFLGETNTQQGRDSWISIVNSIADLNPRTVIAGHKRPGAVDGVNNLAATIKYIEDFGDLVGKTGSKVQLFEEMMKAYPDRVNPYALWLSCQGAFKS</sequence>
<dbReference type="EMBL" id="JAPVEA010000001">
    <property type="protein sequence ID" value="KAJ5464660.1"/>
    <property type="molecule type" value="Genomic_DNA"/>
</dbReference>
<reference evidence="2" key="1">
    <citation type="submission" date="2022-12" db="EMBL/GenBank/DDBJ databases">
        <authorList>
            <person name="Petersen C."/>
        </authorList>
    </citation>
    <scope>NUCLEOTIDE SEQUENCE</scope>
    <source>
        <strain evidence="2">IBT 16125</strain>
    </source>
</reference>
<name>A0AAD6CFU2_9EURO</name>
<dbReference type="InterPro" id="IPR050855">
    <property type="entry name" value="NDM-1-like"/>
</dbReference>
<proteinExistence type="predicted"/>
<dbReference type="Pfam" id="PF00753">
    <property type="entry name" value="Lactamase_B"/>
    <property type="match status" value="1"/>
</dbReference>
<dbReference type="SMART" id="SM00849">
    <property type="entry name" value="Lactamase_B"/>
    <property type="match status" value="1"/>
</dbReference>
<dbReference type="PANTHER" id="PTHR42951:SF14">
    <property type="entry name" value="METALLO-BETA-LACTAMASE SUPERFAMILY PROTEIN"/>
    <property type="match status" value="1"/>
</dbReference>
<evidence type="ECO:0000259" key="1">
    <source>
        <dbReference type="SMART" id="SM00849"/>
    </source>
</evidence>